<keyword evidence="1" id="KW-1133">Transmembrane helix</keyword>
<dbReference type="EMBL" id="UINC01000915">
    <property type="protein sequence ID" value="SUZ63385.1"/>
    <property type="molecule type" value="Genomic_DNA"/>
</dbReference>
<feature type="transmembrane region" description="Helical" evidence="1">
    <location>
        <begin position="335"/>
        <end position="360"/>
    </location>
</feature>
<gene>
    <name evidence="2" type="ORF">METZ01_LOCUS16239</name>
</gene>
<feature type="transmembrane region" description="Helical" evidence="1">
    <location>
        <begin position="274"/>
        <end position="293"/>
    </location>
</feature>
<feature type="transmembrane region" description="Helical" evidence="1">
    <location>
        <begin position="372"/>
        <end position="389"/>
    </location>
</feature>
<feature type="transmembrane region" description="Helical" evidence="1">
    <location>
        <begin position="417"/>
        <end position="435"/>
    </location>
</feature>
<evidence type="ECO:0000256" key="1">
    <source>
        <dbReference type="SAM" id="Phobius"/>
    </source>
</evidence>
<dbReference type="Pfam" id="PF13795">
    <property type="entry name" value="HupE_UreJ_2"/>
    <property type="match status" value="1"/>
</dbReference>
<evidence type="ECO:0000313" key="2">
    <source>
        <dbReference type="EMBL" id="SUZ63385.1"/>
    </source>
</evidence>
<reference evidence="2" key="1">
    <citation type="submission" date="2018-05" db="EMBL/GenBank/DDBJ databases">
        <authorList>
            <person name="Lanie J.A."/>
            <person name="Ng W.-L."/>
            <person name="Kazmierczak K.M."/>
            <person name="Andrzejewski T.M."/>
            <person name="Davidsen T.M."/>
            <person name="Wayne K.J."/>
            <person name="Tettelin H."/>
            <person name="Glass J.I."/>
            <person name="Rusch D."/>
            <person name="Podicherti R."/>
            <person name="Tsui H.-C.T."/>
            <person name="Winkler M.E."/>
        </authorList>
    </citation>
    <scope>NUCLEOTIDE SEQUENCE</scope>
</reference>
<accession>A0A381P8V7</accession>
<sequence>MSIKIIRLIFTVVSFITISVSLLTSSKTFAHEIPNDVLIQSYLKPEAQRMNLLLRAPIEAMRDINFPVTGPGYIRIHESEEFLRDAAEIWLANFIQIYEDGNLLEQWTIDAVRISLPSDRSFVDYDSAHKLVTGPPMSDDTELFFNQALLDVKISYPITSRFSEFSVDPNFNGLGLRTTTVMNFIPEEGVRRVFRFSDNPGIVRLDPRWHHAFTRFIDFGIQHILNGTDHLLFVFCLILPFRKIRPLVIIVTSFTVAHSITLIASAFGMAPKSLWFPPLIEMLIAASIVYMAIENLFNSRWERRWLTAFFFGLFHGFGFSFALSETLQFAGSHLITSLLAFNLGVEIGQLLLIILSVPLINLVVRNERYKRPFIFVVSVIIAHTAWHWMSERYSVLNAYQFDISTIIALEGDAGMKWIIFLLITSIIFWCLHRIYERFITYNK</sequence>
<keyword evidence="1" id="KW-0472">Membrane</keyword>
<proteinExistence type="predicted"/>
<feature type="transmembrane region" description="Helical" evidence="1">
    <location>
        <begin position="305"/>
        <end position="323"/>
    </location>
</feature>
<feature type="transmembrane region" description="Helical" evidence="1">
    <location>
        <begin position="248"/>
        <end position="268"/>
    </location>
</feature>
<keyword evidence="1" id="KW-0812">Transmembrane</keyword>
<protein>
    <recommendedName>
        <fullName evidence="3">HupE/UreJ family protein</fullName>
    </recommendedName>
</protein>
<name>A0A381P8V7_9ZZZZ</name>
<dbReference type="InterPro" id="IPR032809">
    <property type="entry name" value="Put_HupE_UreJ"/>
</dbReference>
<evidence type="ECO:0008006" key="3">
    <source>
        <dbReference type="Google" id="ProtNLM"/>
    </source>
</evidence>
<dbReference type="AlphaFoldDB" id="A0A381P8V7"/>
<feature type="transmembrane region" description="Helical" evidence="1">
    <location>
        <begin position="223"/>
        <end position="241"/>
    </location>
</feature>
<organism evidence="2">
    <name type="scientific">marine metagenome</name>
    <dbReference type="NCBI Taxonomy" id="408172"/>
    <lineage>
        <taxon>unclassified sequences</taxon>
        <taxon>metagenomes</taxon>
        <taxon>ecological metagenomes</taxon>
    </lineage>
</organism>